<evidence type="ECO:0000256" key="1">
    <source>
        <dbReference type="SAM" id="Coils"/>
    </source>
</evidence>
<reference evidence="2" key="1">
    <citation type="journal article" date="2020" name="mSystems">
        <title>Genome- and Community-Level Interaction Insights into Carbon Utilization and Element Cycling Functions of Hydrothermarchaeota in Hydrothermal Sediment.</title>
        <authorList>
            <person name="Zhou Z."/>
            <person name="Liu Y."/>
            <person name="Xu W."/>
            <person name="Pan J."/>
            <person name="Luo Z.H."/>
            <person name="Li M."/>
        </authorList>
    </citation>
    <scope>NUCLEOTIDE SEQUENCE [LARGE SCALE GENOMIC DNA]</scope>
    <source>
        <strain evidence="2">HyVt-80</strain>
    </source>
</reference>
<proteinExistence type="predicted"/>
<dbReference type="Proteomes" id="UP000886129">
    <property type="component" value="Unassembled WGS sequence"/>
</dbReference>
<comment type="caution">
    <text evidence="2">The sequence shown here is derived from an EMBL/GenBank/DDBJ whole genome shotgun (WGS) entry which is preliminary data.</text>
</comment>
<organism evidence="2">
    <name type="scientific">Kosmotoga arenicorallina</name>
    <dbReference type="NCBI Taxonomy" id="688066"/>
    <lineage>
        <taxon>Bacteria</taxon>
        <taxon>Thermotogati</taxon>
        <taxon>Thermotogota</taxon>
        <taxon>Thermotogae</taxon>
        <taxon>Kosmotogales</taxon>
        <taxon>Kosmotogaceae</taxon>
        <taxon>Kosmotoga</taxon>
    </lineage>
</organism>
<protein>
    <submittedName>
        <fullName evidence="2">Uncharacterized protein</fullName>
    </submittedName>
</protein>
<evidence type="ECO:0000313" key="2">
    <source>
        <dbReference type="EMBL" id="HHF08473.1"/>
    </source>
</evidence>
<keyword evidence="1" id="KW-0175">Coiled coil</keyword>
<dbReference type="EMBL" id="DRTH01000100">
    <property type="protein sequence ID" value="HHF08473.1"/>
    <property type="molecule type" value="Genomic_DNA"/>
</dbReference>
<dbReference type="AlphaFoldDB" id="A0A7C5HY32"/>
<feature type="coiled-coil region" evidence="1">
    <location>
        <begin position="14"/>
        <end position="62"/>
    </location>
</feature>
<sequence>MFTIFFLIVLGLTNYRAYTNYKAAEKRLEEVEKRYKELEKKLESRQQELEALKKLLELHQEEK</sequence>
<gene>
    <name evidence="2" type="ORF">ENL26_01710</name>
</gene>
<accession>A0A7C5HY32</accession>
<name>A0A7C5HY32_9BACT</name>